<dbReference type="PANTHER" id="PTHR43499:SF1">
    <property type="entry name" value="ABC TRANSPORTER I FAMILY MEMBER 1"/>
    <property type="match status" value="1"/>
</dbReference>
<keyword evidence="5 9" id="KW-0067">ATP-binding</keyword>
<dbReference type="AlphaFoldDB" id="A0AA95SQY7"/>
<gene>
    <name evidence="9" type="primary">ccmA</name>
    <name evidence="9" type="ORF">PFX98_10595</name>
</gene>
<accession>A0AA95SQY7</accession>
<evidence type="ECO:0000256" key="1">
    <source>
        <dbReference type="ARBA" id="ARBA00022448"/>
    </source>
</evidence>
<organism evidence="9 10">
    <name type="scientific">Paucibacter sediminis</name>
    <dbReference type="NCBI Taxonomy" id="3019553"/>
    <lineage>
        <taxon>Bacteria</taxon>
        <taxon>Pseudomonadati</taxon>
        <taxon>Pseudomonadota</taxon>
        <taxon>Betaproteobacteria</taxon>
        <taxon>Burkholderiales</taxon>
        <taxon>Sphaerotilaceae</taxon>
        <taxon>Roseateles</taxon>
    </lineage>
</organism>
<dbReference type="InterPro" id="IPR003593">
    <property type="entry name" value="AAA+_ATPase"/>
</dbReference>
<evidence type="ECO:0000256" key="3">
    <source>
        <dbReference type="ARBA" id="ARBA00022741"/>
    </source>
</evidence>
<dbReference type="NCBIfam" id="TIGR01189">
    <property type="entry name" value="ccmA"/>
    <property type="match status" value="1"/>
</dbReference>
<sequence>MHAPVPESNPPPVLNARGLACRRGRRTLFRGLDMQLRPGSITWLRGTNGSGKTSLMRILAGLSAATEGVLQWCDGAGGQLIYIGHSNALKDDLTLAEALAFLARLQGLDDADARAHRALGLLGLASRREQPVRTLSQGQRRRGALARLALDDELPRPWILDEPYDALDRDSMATLSRLIEAHAARGGMVLLTSHQSVDLAGAAEFDLEPWRCA</sequence>
<dbReference type="GO" id="GO:0022857">
    <property type="term" value="F:transmembrane transporter activity"/>
    <property type="evidence" value="ECO:0007669"/>
    <property type="project" value="InterPro"/>
</dbReference>
<protein>
    <submittedName>
        <fullName evidence="9">Heme ABC exporter ATP-binding protein CcmA</fullName>
    </submittedName>
</protein>
<dbReference type="EMBL" id="CP116346">
    <property type="protein sequence ID" value="WIT14045.1"/>
    <property type="molecule type" value="Genomic_DNA"/>
</dbReference>
<evidence type="ECO:0000256" key="4">
    <source>
        <dbReference type="ARBA" id="ARBA00022748"/>
    </source>
</evidence>
<dbReference type="InterPro" id="IPR027417">
    <property type="entry name" value="P-loop_NTPase"/>
</dbReference>
<evidence type="ECO:0000256" key="7">
    <source>
        <dbReference type="ARBA" id="ARBA00023136"/>
    </source>
</evidence>
<dbReference type="InterPro" id="IPR003439">
    <property type="entry name" value="ABC_transporter-like_ATP-bd"/>
</dbReference>
<dbReference type="SUPFAM" id="SSF52540">
    <property type="entry name" value="P-loop containing nucleoside triphosphate hydrolases"/>
    <property type="match status" value="1"/>
</dbReference>
<dbReference type="Gene3D" id="3.40.50.300">
    <property type="entry name" value="P-loop containing nucleotide triphosphate hydrolases"/>
    <property type="match status" value="1"/>
</dbReference>
<keyword evidence="1" id="KW-0813">Transport</keyword>
<dbReference type="RefSeq" id="WP_285235168.1">
    <property type="nucleotide sequence ID" value="NZ_CP116346.1"/>
</dbReference>
<dbReference type="Pfam" id="PF00005">
    <property type="entry name" value="ABC_tran"/>
    <property type="match status" value="1"/>
</dbReference>
<dbReference type="Proteomes" id="UP001177769">
    <property type="component" value="Chromosome"/>
</dbReference>
<reference evidence="9" key="1">
    <citation type="submission" date="2023-01" db="EMBL/GenBank/DDBJ databases">
        <title>Whole genome sequence of Paucibacter sp. S2-9 isolated from pond sediment.</title>
        <authorList>
            <person name="Jung J.Y."/>
        </authorList>
    </citation>
    <scope>NUCLEOTIDE SEQUENCE</scope>
    <source>
        <strain evidence="9">S2-9</strain>
    </source>
</reference>
<dbReference type="InterPro" id="IPR005895">
    <property type="entry name" value="ABC_transptr_haem_export_CcmA"/>
</dbReference>
<dbReference type="PANTHER" id="PTHR43499">
    <property type="entry name" value="ABC TRANSPORTER I FAMILY MEMBER 1"/>
    <property type="match status" value="1"/>
</dbReference>
<keyword evidence="7" id="KW-0472">Membrane</keyword>
<proteinExistence type="predicted"/>
<feature type="domain" description="ABC transporter" evidence="8">
    <location>
        <begin position="14"/>
        <end position="209"/>
    </location>
</feature>
<keyword evidence="10" id="KW-1185">Reference proteome</keyword>
<evidence type="ECO:0000259" key="8">
    <source>
        <dbReference type="PROSITE" id="PS50893"/>
    </source>
</evidence>
<name>A0AA95SQY7_9BURK</name>
<dbReference type="GO" id="GO:0005524">
    <property type="term" value="F:ATP binding"/>
    <property type="evidence" value="ECO:0007669"/>
    <property type="project" value="UniProtKB-KW"/>
</dbReference>
<keyword evidence="6" id="KW-1278">Translocase</keyword>
<dbReference type="KEGG" id="pais:PFX98_10595"/>
<dbReference type="GO" id="GO:0016887">
    <property type="term" value="F:ATP hydrolysis activity"/>
    <property type="evidence" value="ECO:0007669"/>
    <property type="project" value="InterPro"/>
</dbReference>
<evidence type="ECO:0000256" key="6">
    <source>
        <dbReference type="ARBA" id="ARBA00022967"/>
    </source>
</evidence>
<evidence type="ECO:0000313" key="10">
    <source>
        <dbReference type="Proteomes" id="UP001177769"/>
    </source>
</evidence>
<keyword evidence="3" id="KW-0547">Nucleotide-binding</keyword>
<dbReference type="PROSITE" id="PS50893">
    <property type="entry name" value="ABC_TRANSPORTER_2"/>
    <property type="match status" value="1"/>
</dbReference>
<evidence type="ECO:0000313" key="9">
    <source>
        <dbReference type="EMBL" id="WIT14045.1"/>
    </source>
</evidence>
<evidence type="ECO:0000256" key="2">
    <source>
        <dbReference type="ARBA" id="ARBA00022475"/>
    </source>
</evidence>
<dbReference type="GO" id="GO:0017004">
    <property type="term" value="P:cytochrome complex assembly"/>
    <property type="evidence" value="ECO:0007669"/>
    <property type="project" value="UniProtKB-KW"/>
</dbReference>
<dbReference type="SMART" id="SM00382">
    <property type="entry name" value="AAA"/>
    <property type="match status" value="1"/>
</dbReference>
<keyword evidence="4" id="KW-0201">Cytochrome c-type biogenesis</keyword>
<keyword evidence="2" id="KW-1003">Cell membrane</keyword>
<evidence type="ECO:0000256" key="5">
    <source>
        <dbReference type="ARBA" id="ARBA00022840"/>
    </source>
</evidence>